<dbReference type="InterPro" id="IPR036291">
    <property type="entry name" value="NAD(P)-bd_dom_sf"/>
</dbReference>
<proteinExistence type="inferred from homology"/>
<keyword evidence="5" id="KW-0560">Oxidoreductase</keyword>
<evidence type="ECO:0008006" key="7">
    <source>
        <dbReference type="Google" id="ProtNLM"/>
    </source>
</evidence>
<dbReference type="PANTHER" id="PTHR43350:SF19">
    <property type="entry name" value="D-GULOSIDE 3-DEHYDROGENASE"/>
    <property type="match status" value="1"/>
</dbReference>
<dbReference type="AlphaFoldDB" id="A0A7S3K6F7"/>
<dbReference type="GO" id="GO:0016491">
    <property type="term" value="F:oxidoreductase activity"/>
    <property type="evidence" value="ECO:0007669"/>
    <property type="project" value="UniProtKB-KW"/>
</dbReference>
<dbReference type="CDD" id="cd08255">
    <property type="entry name" value="2-desacetyl-2-hydroxyethyl_bacteriochlorophyllide_like"/>
    <property type="match status" value="1"/>
</dbReference>
<dbReference type="SUPFAM" id="SSF51735">
    <property type="entry name" value="NAD(P)-binding Rossmann-fold domains"/>
    <property type="match status" value="1"/>
</dbReference>
<evidence type="ECO:0000256" key="4">
    <source>
        <dbReference type="ARBA" id="ARBA00022833"/>
    </source>
</evidence>
<evidence type="ECO:0000256" key="2">
    <source>
        <dbReference type="ARBA" id="ARBA00008072"/>
    </source>
</evidence>
<dbReference type="SUPFAM" id="SSF50129">
    <property type="entry name" value="GroES-like"/>
    <property type="match status" value="1"/>
</dbReference>
<dbReference type="EMBL" id="HBIJ01022893">
    <property type="protein sequence ID" value="CAE0374212.1"/>
    <property type="molecule type" value="Transcribed_RNA"/>
</dbReference>
<evidence type="ECO:0000256" key="5">
    <source>
        <dbReference type="ARBA" id="ARBA00023002"/>
    </source>
</evidence>
<evidence type="ECO:0000256" key="3">
    <source>
        <dbReference type="ARBA" id="ARBA00022723"/>
    </source>
</evidence>
<dbReference type="Gene3D" id="3.40.50.720">
    <property type="entry name" value="NAD(P)-binding Rossmann-like Domain"/>
    <property type="match status" value="1"/>
</dbReference>
<reference evidence="6" key="1">
    <citation type="submission" date="2021-01" db="EMBL/GenBank/DDBJ databases">
        <authorList>
            <person name="Corre E."/>
            <person name="Pelletier E."/>
            <person name="Niang G."/>
            <person name="Scheremetjew M."/>
            <person name="Finn R."/>
            <person name="Kale V."/>
            <person name="Holt S."/>
            <person name="Cochrane G."/>
            <person name="Meng A."/>
            <person name="Brown T."/>
            <person name="Cohen L."/>
        </authorList>
    </citation>
    <scope>NUCLEOTIDE SEQUENCE</scope>
    <source>
        <strain evidence="6">CCMP1510</strain>
    </source>
</reference>
<dbReference type="GO" id="GO:0046872">
    <property type="term" value="F:metal ion binding"/>
    <property type="evidence" value="ECO:0007669"/>
    <property type="project" value="UniProtKB-KW"/>
</dbReference>
<dbReference type="Gene3D" id="3.90.180.10">
    <property type="entry name" value="Medium-chain alcohol dehydrogenases, catalytic domain"/>
    <property type="match status" value="2"/>
</dbReference>
<dbReference type="InterPro" id="IPR011032">
    <property type="entry name" value="GroES-like_sf"/>
</dbReference>
<evidence type="ECO:0000313" key="6">
    <source>
        <dbReference type="EMBL" id="CAE0374212.1"/>
    </source>
</evidence>
<comment type="similarity">
    <text evidence="2">Belongs to the zinc-containing alcohol dehydrogenase family.</text>
</comment>
<evidence type="ECO:0000256" key="1">
    <source>
        <dbReference type="ARBA" id="ARBA00001947"/>
    </source>
</evidence>
<gene>
    <name evidence="6" type="ORF">ALAG00032_LOCUS15015</name>
</gene>
<accession>A0A7S3K6F7</accession>
<comment type="cofactor">
    <cofactor evidence="1">
        <name>Zn(2+)</name>
        <dbReference type="ChEBI" id="CHEBI:29105"/>
    </cofactor>
</comment>
<protein>
    <recommendedName>
        <fullName evidence="7">Dehydrogenase</fullName>
    </recommendedName>
</protein>
<keyword evidence="3" id="KW-0479">Metal-binding</keyword>
<sequence length="345" mass="37996">MRTSRALWTISPSKCEIRKETINLALGSDEVLVRTLWSGVSRGTESIVVRGGVPESEHQRMRGPNQGGDFSFPVKYGYSSVGIIEAIGSQVKNLRLGVKVFCLYPHQDLYLVPASQVIELPDQTSTAEERAVLTPNMETALNVIWDAGVSAGDKICVVGGGVVGLLIAFLCVRTPGCQVVLKDPQPRTEQCKALGIHIFNNQNEFDIVIHASGNPAGLADCLSLASDEAIIVEASWHANQLCLLPLGQDFHVRRLTIKSSQVGSLPPHKRPRWTYRRRLALALSLCCSQDNFALNSLLEHPPLEFDHPEFVQTYLSLFPGRQQEKPSTEKATGLCFRIKYPPLKS</sequence>
<name>A0A7S3K6F7_9STRA</name>
<dbReference type="PANTHER" id="PTHR43350">
    <property type="entry name" value="NAD-DEPENDENT ALCOHOL DEHYDROGENASE"/>
    <property type="match status" value="1"/>
</dbReference>
<organism evidence="6">
    <name type="scientific">Aureoumbra lagunensis</name>
    <dbReference type="NCBI Taxonomy" id="44058"/>
    <lineage>
        <taxon>Eukaryota</taxon>
        <taxon>Sar</taxon>
        <taxon>Stramenopiles</taxon>
        <taxon>Ochrophyta</taxon>
        <taxon>Pelagophyceae</taxon>
        <taxon>Pelagomonadales</taxon>
        <taxon>Aureoumbra</taxon>
    </lineage>
</organism>
<keyword evidence="4" id="KW-0862">Zinc</keyword>